<evidence type="ECO:0000313" key="2">
    <source>
        <dbReference type="Proteomes" id="UP001470230"/>
    </source>
</evidence>
<dbReference type="PANTHER" id="PTHR12775">
    <property type="entry name" value="PROTEIN C20ORF43 HOMOLOG"/>
    <property type="match status" value="1"/>
</dbReference>
<evidence type="ECO:0000313" key="1">
    <source>
        <dbReference type="EMBL" id="KAK8899917.1"/>
    </source>
</evidence>
<comment type="caution">
    <text evidence="1">The sequence shown here is derived from an EMBL/GenBank/DDBJ whole genome shotgun (WGS) entry which is preliminary data.</text>
</comment>
<dbReference type="InterPro" id="IPR006735">
    <property type="entry name" value="Rtf2"/>
</dbReference>
<dbReference type="InterPro" id="IPR013083">
    <property type="entry name" value="Znf_RING/FYVE/PHD"/>
</dbReference>
<sequence>MGLDGGCVLKRPDMVRTKHAAARRKEQKERNIGFSSCCWLQCTLTGCPLENPIVVSKKGQFFNRSSILEALLEKTLPKSLHYLRKKCNWKEVDLLGAKNLVEYMCPISRKSPSPGTVDSWIVIFKCGHLFLEESLKQVKAHECPVCGTKFEESDIVNVTPLHQSKSDI</sequence>
<proteinExistence type="predicted"/>
<dbReference type="SUPFAM" id="SSF57850">
    <property type="entry name" value="RING/U-box"/>
    <property type="match status" value="1"/>
</dbReference>
<gene>
    <name evidence="1" type="ORF">M9Y10_002240</name>
</gene>
<dbReference type="EMBL" id="JAPFFF010000001">
    <property type="protein sequence ID" value="KAK8899917.1"/>
    <property type="molecule type" value="Genomic_DNA"/>
</dbReference>
<dbReference type="Pfam" id="PF04641">
    <property type="entry name" value="Rtf2"/>
    <property type="match status" value="1"/>
</dbReference>
<name>A0ABR2L995_9EUKA</name>
<accession>A0ABR2L995</accession>
<keyword evidence="2" id="KW-1185">Reference proteome</keyword>
<dbReference type="PANTHER" id="PTHR12775:SF0">
    <property type="entry name" value="REPLICATION TERMINATION FACTOR 2"/>
    <property type="match status" value="1"/>
</dbReference>
<dbReference type="Gene3D" id="3.30.40.10">
    <property type="entry name" value="Zinc/RING finger domain, C3HC4 (zinc finger)"/>
    <property type="match status" value="1"/>
</dbReference>
<dbReference type="Proteomes" id="UP001470230">
    <property type="component" value="Unassembled WGS sequence"/>
</dbReference>
<reference evidence="1 2" key="1">
    <citation type="submission" date="2024-04" db="EMBL/GenBank/DDBJ databases">
        <title>Tritrichomonas musculus Genome.</title>
        <authorList>
            <person name="Alves-Ferreira E."/>
            <person name="Grigg M."/>
            <person name="Lorenzi H."/>
            <person name="Galac M."/>
        </authorList>
    </citation>
    <scope>NUCLEOTIDE SEQUENCE [LARGE SCALE GENOMIC DNA]</scope>
    <source>
        <strain evidence="1 2">EAF2021</strain>
    </source>
</reference>
<protein>
    <submittedName>
        <fullName evidence="1">Protein RTF2</fullName>
    </submittedName>
</protein>
<organism evidence="1 2">
    <name type="scientific">Tritrichomonas musculus</name>
    <dbReference type="NCBI Taxonomy" id="1915356"/>
    <lineage>
        <taxon>Eukaryota</taxon>
        <taxon>Metamonada</taxon>
        <taxon>Parabasalia</taxon>
        <taxon>Tritrichomonadida</taxon>
        <taxon>Tritrichomonadidae</taxon>
        <taxon>Tritrichomonas</taxon>
    </lineage>
</organism>